<name>A0A6C0LLE2_9ZZZZ</name>
<dbReference type="Gene3D" id="3.90.550.10">
    <property type="entry name" value="Spore Coat Polysaccharide Biosynthesis Protein SpsA, Chain A"/>
    <property type="match status" value="2"/>
</dbReference>
<dbReference type="Gene3D" id="3.40.50.150">
    <property type="entry name" value="Vaccinia Virus protein VP39"/>
    <property type="match status" value="3"/>
</dbReference>
<evidence type="ECO:0000313" key="1">
    <source>
        <dbReference type="EMBL" id="QHU31736.1"/>
    </source>
</evidence>
<dbReference type="InterPro" id="IPR029063">
    <property type="entry name" value="SAM-dependent_MTases_sf"/>
</dbReference>
<sequence>MNRNLVYFCLFYNKDYVDLLRILMITVKLYSQTDTIDFLVLTESKFESAIKDISTMLNIPILTKIYDPLTDFLDSCCARYSIFDYEHINNYQKILYLDADIVVQNDLTTLFTIDIEDRVYAIPEGTIQFSSWGGTFFDFTKIDKNLKGMNAGTLLFKNIESIRTLFKDITEHITCMKKTGCLMPHAAEQPFLNFHSIKNALDNNTLMDKYGCIYGNKSIALPSTPTDVILCHYIGVIKIKKNAMLKHVTHLLDNYKKLLKQHKPLVVPNIIGNVYTWGNTRFTFIDNATFVTSWATYNYTWLDEFTLEANWSNYSHVFRFNSDYTSYISVRKHTLDYGCGSLYVSPINRDSDTIVPTVAFAAVNDSIKHPAPINSMNSNLVYFCVFHNNDYVDLLRILMKTVKLYSQTDTIDFLVMTESKFESAIKNISTILNIPIHIKICNTLNKYDTYYSRYSIFDYEHINNYKKILYLDTDIIIQNDLITLFNIDIEDRIHGMPELNNENKHFIIESEWFGGWFFDFTTIDKNIKGMNSGILFFKNTESSRLIFKDITEHIAFMKKLGCRMPVPWDQPFLNFHCIKRDRHDTTLMNKYGFIYFRNSPPPPSSPTDIILCHYAGETESKKNKMLKHVLHLLNNYKKLLKQHKPFIVPNITGNVYTWGNTRFTFIDNATFVTSWATYNYIWLDEFTLEANWSKYSHIFRFNYDYTSYISVRKDNLDYGAGSLTTSTIDMNFLNKLLKNRFTMVPMKRLLNLYNNCSLFTNKSYSFVECGIAKGGCLAVMKKLAGPKNKVFGFDSFEGMPAITQDDISDYNKGNPSEWVGNNLSGGIENVYKTFQDLQLDMTNVHLIKGFFQDTLAQQEIIDKIGPIAVLRLDGDWYESIKVCLEALYDKVVIGGVIILDDYGHWVGNKKATDEFRQKRNIISPLIQTDYSEYYWIKQDTSSDLCELAKKYCVDKCPSFKRHTYTPEYHKLLSAKRNEIQLVCEIGIGNAPLMAPITSSNYKPGASLRMWRDYFPQAQIVGCDILESVLFTEERITTFQTDQSSVESLNRLSNNIRKLNPYADIILDDGSHKEEHMVTSFKTLWSLVKPNGFYIIEDIHISFLDRIANLNKEFDFKDAKCLHVHKGNIEKFPMDNFVVFSKIIEFENRNDMLTYYSNTIDKPKILEIGIFKGEFFDFIANNCSIGLLDGVDLFVGTNGSGDQDGNNFIWYNLEKSFKELTEKYKNNPNVNLHKSDSSTYLKSKVDDYYDIIYIDADHTYEGCKRDLIEAFKKIKHGGYIMGHDYEMNMKKGKTDWKCGVPQAVNEFCDTYNQSIIAKAMDGCVGFCIRIDKTPKI</sequence>
<dbReference type="PANTHER" id="PTHR40036:SF1">
    <property type="entry name" value="MACROCIN O-METHYLTRANSFERASE"/>
    <property type="match status" value="1"/>
</dbReference>
<dbReference type="InterPro" id="IPR029044">
    <property type="entry name" value="Nucleotide-diphossugar_trans"/>
</dbReference>
<dbReference type="InterPro" id="IPR008884">
    <property type="entry name" value="TylF_MeTrfase"/>
</dbReference>
<proteinExistence type="predicted"/>
<accession>A0A6C0LLE2</accession>
<dbReference type="InterPro" id="IPR002495">
    <property type="entry name" value="Glyco_trans_8"/>
</dbReference>
<evidence type="ECO:0008006" key="2">
    <source>
        <dbReference type="Google" id="ProtNLM"/>
    </source>
</evidence>
<organism evidence="1">
    <name type="scientific">viral metagenome</name>
    <dbReference type="NCBI Taxonomy" id="1070528"/>
    <lineage>
        <taxon>unclassified sequences</taxon>
        <taxon>metagenomes</taxon>
        <taxon>organismal metagenomes</taxon>
    </lineage>
</organism>
<dbReference type="SUPFAM" id="SSF53335">
    <property type="entry name" value="S-adenosyl-L-methionine-dependent methyltransferases"/>
    <property type="match status" value="3"/>
</dbReference>
<dbReference type="Pfam" id="PF01501">
    <property type="entry name" value="Glyco_transf_8"/>
    <property type="match status" value="2"/>
</dbReference>
<dbReference type="GO" id="GO:0016757">
    <property type="term" value="F:glycosyltransferase activity"/>
    <property type="evidence" value="ECO:0007669"/>
    <property type="project" value="InterPro"/>
</dbReference>
<dbReference type="Pfam" id="PF05711">
    <property type="entry name" value="TylF"/>
    <property type="match status" value="1"/>
</dbReference>
<dbReference type="EMBL" id="MN740532">
    <property type="protein sequence ID" value="QHU31736.1"/>
    <property type="molecule type" value="Genomic_DNA"/>
</dbReference>
<dbReference type="SUPFAM" id="SSF53448">
    <property type="entry name" value="Nucleotide-diphospho-sugar transferases"/>
    <property type="match status" value="2"/>
</dbReference>
<protein>
    <recommendedName>
        <fullName evidence="2">Methyltransferase domain-containing protein</fullName>
    </recommendedName>
</protein>
<dbReference type="Pfam" id="PF13578">
    <property type="entry name" value="Methyltransf_24"/>
    <property type="match status" value="1"/>
</dbReference>
<reference evidence="1" key="1">
    <citation type="journal article" date="2020" name="Nature">
        <title>Giant virus diversity and host interactions through global metagenomics.</title>
        <authorList>
            <person name="Schulz F."/>
            <person name="Roux S."/>
            <person name="Paez-Espino D."/>
            <person name="Jungbluth S."/>
            <person name="Walsh D.A."/>
            <person name="Denef V.J."/>
            <person name="McMahon K.D."/>
            <person name="Konstantinidis K.T."/>
            <person name="Eloe-Fadrosh E.A."/>
            <person name="Kyrpides N.C."/>
            <person name="Woyke T."/>
        </authorList>
    </citation>
    <scope>NUCLEOTIDE SEQUENCE</scope>
    <source>
        <strain evidence="1">GVMAG-M-3300027963-41</strain>
    </source>
</reference>
<dbReference type="PANTHER" id="PTHR40036">
    <property type="entry name" value="MACROCIN O-METHYLTRANSFERASE"/>
    <property type="match status" value="1"/>
</dbReference>